<proteinExistence type="predicted"/>
<evidence type="ECO:0000313" key="3">
    <source>
        <dbReference type="Proteomes" id="UP000327013"/>
    </source>
</evidence>
<reference evidence="2 3" key="1">
    <citation type="submission" date="2019-06" db="EMBL/GenBank/DDBJ databases">
        <title>A chromosomal-level reference genome of Carpinus fangiana (Coryloideae, Betulaceae).</title>
        <authorList>
            <person name="Yang X."/>
            <person name="Wang Z."/>
            <person name="Zhang L."/>
            <person name="Hao G."/>
            <person name="Liu J."/>
            <person name="Yang Y."/>
        </authorList>
    </citation>
    <scope>NUCLEOTIDE SEQUENCE [LARGE SCALE GENOMIC DNA]</scope>
    <source>
        <strain evidence="2">Cfa_2016G</strain>
        <tissue evidence="2">Leaf</tissue>
    </source>
</reference>
<keyword evidence="3" id="KW-1185">Reference proteome</keyword>
<feature type="region of interest" description="Disordered" evidence="1">
    <location>
        <begin position="1"/>
        <end position="27"/>
    </location>
</feature>
<gene>
    <name evidence="2" type="ORF">FH972_017477</name>
</gene>
<sequence length="97" mass="10810">MSKPHRNSNTKQPHLNSNTQTKVLPTKDWNVRRSVMHRCRSLEADLRCADVEASKVLATSRVSAKVTGLAAKVGDMRRKCPPLAVGHSLLYKFALLD</sequence>
<organism evidence="2 3">
    <name type="scientific">Carpinus fangiana</name>
    <dbReference type="NCBI Taxonomy" id="176857"/>
    <lineage>
        <taxon>Eukaryota</taxon>
        <taxon>Viridiplantae</taxon>
        <taxon>Streptophyta</taxon>
        <taxon>Embryophyta</taxon>
        <taxon>Tracheophyta</taxon>
        <taxon>Spermatophyta</taxon>
        <taxon>Magnoliopsida</taxon>
        <taxon>eudicotyledons</taxon>
        <taxon>Gunneridae</taxon>
        <taxon>Pentapetalae</taxon>
        <taxon>rosids</taxon>
        <taxon>fabids</taxon>
        <taxon>Fagales</taxon>
        <taxon>Betulaceae</taxon>
        <taxon>Carpinus</taxon>
    </lineage>
</organism>
<dbReference type="Proteomes" id="UP000327013">
    <property type="component" value="Chromosome 7"/>
</dbReference>
<dbReference type="AlphaFoldDB" id="A0A5N6RM06"/>
<accession>A0A5N6RM06</accession>
<feature type="compositionally biased region" description="Polar residues" evidence="1">
    <location>
        <begin position="9"/>
        <end position="23"/>
    </location>
</feature>
<evidence type="ECO:0000313" key="2">
    <source>
        <dbReference type="EMBL" id="KAE8099497.1"/>
    </source>
</evidence>
<dbReference type="EMBL" id="CM017327">
    <property type="protein sequence ID" value="KAE8099497.1"/>
    <property type="molecule type" value="Genomic_DNA"/>
</dbReference>
<evidence type="ECO:0000256" key="1">
    <source>
        <dbReference type="SAM" id="MobiDB-lite"/>
    </source>
</evidence>
<name>A0A5N6RM06_9ROSI</name>
<protein>
    <submittedName>
        <fullName evidence="2">Uncharacterized protein</fullName>
    </submittedName>
</protein>